<feature type="transmembrane region" description="Helical" evidence="9">
    <location>
        <begin position="46"/>
        <end position="66"/>
    </location>
</feature>
<reference evidence="11" key="1">
    <citation type="journal article" date="2021" name="PeerJ">
        <title>Extensive microbial diversity within the chicken gut microbiome revealed by metagenomics and culture.</title>
        <authorList>
            <person name="Gilroy R."/>
            <person name="Ravi A."/>
            <person name="Getino M."/>
            <person name="Pursley I."/>
            <person name="Horton D.L."/>
            <person name="Alikhan N.F."/>
            <person name="Baker D."/>
            <person name="Gharbi K."/>
            <person name="Hall N."/>
            <person name="Watson M."/>
            <person name="Adriaenssens E.M."/>
            <person name="Foster-Nyarko E."/>
            <person name="Jarju S."/>
            <person name="Secka A."/>
            <person name="Antonio M."/>
            <person name="Oren A."/>
            <person name="Chaudhuri R.R."/>
            <person name="La Ragione R."/>
            <person name="Hildebrand F."/>
            <person name="Pallen M.J."/>
        </authorList>
    </citation>
    <scope>NUCLEOTIDE SEQUENCE</scope>
    <source>
        <strain evidence="11">CHK118-2852</strain>
    </source>
</reference>
<feature type="transmembrane region" description="Helical" evidence="9">
    <location>
        <begin position="143"/>
        <end position="168"/>
    </location>
</feature>
<comment type="caution">
    <text evidence="11">The sequence shown here is derived from an EMBL/GenBank/DDBJ whole genome shotgun (WGS) entry which is preliminary data.</text>
</comment>
<dbReference type="InterPro" id="IPR036259">
    <property type="entry name" value="MFS_trans_sf"/>
</dbReference>
<evidence type="ECO:0000256" key="7">
    <source>
        <dbReference type="ARBA" id="ARBA00023136"/>
    </source>
</evidence>
<keyword evidence="6 9" id="KW-1133">Transmembrane helix</keyword>
<dbReference type="Pfam" id="PF00854">
    <property type="entry name" value="PTR2"/>
    <property type="match status" value="2"/>
</dbReference>
<dbReference type="AlphaFoldDB" id="A0A9D2H118"/>
<feature type="transmembrane region" description="Helical" evidence="9">
    <location>
        <begin position="452"/>
        <end position="473"/>
    </location>
</feature>
<feature type="transmembrane region" description="Helical" evidence="9">
    <location>
        <begin position="373"/>
        <end position="396"/>
    </location>
</feature>
<evidence type="ECO:0000256" key="5">
    <source>
        <dbReference type="ARBA" id="ARBA00022856"/>
    </source>
</evidence>
<feature type="domain" description="Major facilitator superfamily (MFS) profile" evidence="10">
    <location>
        <begin position="8"/>
        <end position="504"/>
    </location>
</feature>
<dbReference type="GO" id="GO:1904680">
    <property type="term" value="F:peptide transmembrane transporter activity"/>
    <property type="evidence" value="ECO:0007669"/>
    <property type="project" value="InterPro"/>
</dbReference>
<dbReference type="InterPro" id="IPR020846">
    <property type="entry name" value="MFS_dom"/>
</dbReference>
<keyword evidence="5" id="KW-0653">Protein transport</keyword>
<gene>
    <name evidence="11" type="ORF">H9807_11245</name>
</gene>
<sequence>MFEGQPKGLYALALANTGERFGYYTMLAIFVLFLKANFGLSAAMAGTIYSTFLALVYFLPFIGGILADKFGYGKMVKIGIVAMFAGYVLLALPLGSGTMALIAMFAALVVISSGTGLFKGNLQVMVGNLYDSPEYASKRDSAFSIFYMAINIGALFAPTAAVAMMEYAQRNFGVSHEDSYHFAFAVACVSLIISMMIYYGFRSTFKHVEGSGKKAGNKQDAAVEELSPRETKDRIVALCLVFAVVIFFWMAFHQNGLTLTYFADEFTAKSSVGLESMMFSVWNLVAVIFIVYALFSLFQSKTGKGKAISGVVILLAVLFLVYQYSTIEGATPVDAPIFQQFNPFFVVALTPVSMAIFGSLARKGKEPSAPRKIGLGMLVAACGYVLMMFASFGLLTPNAQAAAVESGTAAFVSPNWLVSTYLVLTFGELLLSPMGISFVSKVAPPKYKGMMMGGWFVATAIGNYLTAVAAWLWGDLDLWIVWGVLMGLCLLAALFIFSVMKKLEKVA</sequence>
<evidence type="ECO:0000256" key="2">
    <source>
        <dbReference type="ARBA" id="ARBA00022448"/>
    </source>
</evidence>
<evidence type="ECO:0000259" key="10">
    <source>
        <dbReference type="PROSITE" id="PS50850"/>
    </source>
</evidence>
<dbReference type="InterPro" id="IPR005279">
    <property type="entry name" value="Dipep/tripep_permease"/>
</dbReference>
<name>A0A9D2H118_9BACE</name>
<dbReference type="GO" id="GO:0006857">
    <property type="term" value="P:oligopeptide transport"/>
    <property type="evidence" value="ECO:0007669"/>
    <property type="project" value="InterPro"/>
</dbReference>
<protein>
    <submittedName>
        <fullName evidence="11">Peptide MFS transporter</fullName>
    </submittedName>
</protein>
<evidence type="ECO:0000256" key="4">
    <source>
        <dbReference type="ARBA" id="ARBA00022692"/>
    </source>
</evidence>
<feature type="transmembrane region" description="Helical" evidence="9">
    <location>
        <begin position="78"/>
        <end position="95"/>
    </location>
</feature>
<dbReference type="InterPro" id="IPR050171">
    <property type="entry name" value="MFS_Transporters"/>
</dbReference>
<keyword evidence="5" id="KW-0571">Peptide transport</keyword>
<evidence type="ECO:0000256" key="6">
    <source>
        <dbReference type="ARBA" id="ARBA00022989"/>
    </source>
</evidence>
<keyword evidence="4 8" id="KW-0812">Transmembrane</keyword>
<feature type="transmembrane region" description="Helical" evidence="9">
    <location>
        <begin position="272"/>
        <end position="295"/>
    </location>
</feature>
<keyword evidence="7 9" id="KW-0472">Membrane</keyword>
<evidence type="ECO:0000313" key="12">
    <source>
        <dbReference type="Proteomes" id="UP000824108"/>
    </source>
</evidence>
<comment type="subcellular location">
    <subcellularLocation>
        <location evidence="1">Cell membrane</location>
        <topology evidence="1">Multi-pass membrane protein</topology>
    </subcellularLocation>
    <subcellularLocation>
        <location evidence="8">Membrane</location>
        <topology evidence="8">Multi-pass membrane protein</topology>
    </subcellularLocation>
</comment>
<evidence type="ECO:0000256" key="8">
    <source>
        <dbReference type="RuleBase" id="RU003755"/>
    </source>
</evidence>
<feature type="transmembrane region" description="Helical" evidence="9">
    <location>
        <begin position="21"/>
        <end position="40"/>
    </location>
</feature>
<evidence type="ECO:0000313" key="11">
    <source>
        <dbReference type="EMBL" id="HIZ92670.1"/>
    </source>
</evidence>
<dbReference type="EMBL" id="DXAV01000091">
    <property type="protein sequence ID" value="HIZ92670.1"/>
    <property type="molecule type" value="Genomic_DNA"/>
</dbReference>
<feature type="transmembrane region" description="Helical" evidence="9">
    <location>
        <begin position="235"/>
        <end position="252"/>
    </location>
</feature>
<reference evidence="11" key="2">
    <citation type="submission" date="2021-04" db="EMBL/GenBank/DDBJ databases">
        <authorList>
            <person name="Gilroy R."/>
        </authorList>
    </citation>
    <scope>NUCLEOTIDE SEQUENCE</scope>
    <source>
        <strain evidence="11">CHK118-2852</strain>
    </source>
</reference>
<comment type="similarity">
    <text evidence="8">Belongs to the major facilitator superfamily. Proton-dependent oligopeptide transporter (POT/PTR) (TC 2.A.17) family.</text>
</comment>
<dbReference type="InterPro" id="IPR000109">
    <property type="entry name" value="POT_fam"/>
</dbReference>
<dbReference type="SUPFAM" id="SSF103473">
    <property type="entry name" value="MFS general substrate transporter"/>
    <property type="match status" value="2"/>
</dbReference>
<accession>A0A9D2H118</accession>
<dbReference type="CDD" id="cd17346">
    <property type="entry name" value="MFS_DtpA_like"/>
    <property type="match status" value="1"/>
</dbReference>
<dbReference type="PROSITE" id="PS50850">
    <property type="entry name" value="MFS"/>
    <property type="match status" value="1"/>
</dbReference>
<dbReference type="PROSITE" id="PS01023">
    <property type="entry name" value="PTR2_2"/>
    <property type="match status" value="1"/>
</dbReference>
<dbReference type="Gene3D" id="1.20.1250.20">
    <property type="entry name" value="MFS general substrate transporter like domains"/>
    <property type="match status" value="3"/>
</dbReference>
<evidence type="ECO:0000256" key="1">
    <source>
        <dbReference type="ARBA" id="ARBA00004651"/>
    </source>
</evidence>
<dbReference type="PANTHER" id="PTHR23517">
    <property type="entry name" value="RESISTANCE PROTEIN MDTM, PUTATIVE-RELATED-RELATED"/>
    <property type="match status" value="1"/>
</dbReference>
<evidence type="ECO:0000256" key="9">
    <source>
        <dbReference type="SAM" id="Phobius"/>
    </source>
</evidence>
<organism evidence="11 12">
    <name type="scientific">Candidatus Bacteroides merdavium</name>
    <dbReference type="NCBI Taxonomy" id="2838472"/>
    <lineage>
        <taxon>Bacteria</taxon>
        <taxon>Pseudomonadati</taxon>
        <taxon>Bacteroidota</taxon>
        <taxon>Bacteroidia</taxon>
        <taxon>Bacteroidales</taxon>
        <taxon>Bacteroidaceae</taxon>
        <taxon>Bacteroides</taxon>
    </lineage>
</organism>
<dbReference type="Proteomes" id="UP000824108">
    <property type="component" value="Unassembled WGS sequence"/>
</dbReference>
<feature type="transmembrane region" description="Helical" evidence="9">
    <location>
        <begin position="479"/>
        <end position="500"/>
    </location>
</feature>
<feature type="transmembrane region" description="Helical" evidence="9">
    <location>
        <begin position="344"/>
        <end position="361"/>
    </location>
</feature>
<feature type="transmembrane region" description="Helical" evidence="9">
    <location>
        <begin position="307"/>
        <end position="324"/>
    </location>
</feature>
<keyword evidence="2 8" id="KW-0813">Transport</keyword>
<evidence type="ECO:0000256" key="3">
    <source>
        <dbReference type="ARBA" id="ARBA00022475"/>
    </source>
</evidence>
<feature type="transmembrane region" description="Helical" evidence="9">
    <location>
        <begin position="101"/>
        <end position="122"/>
    </location>
</feature>
<feature type="transmembrane region" description="Helical" evidence="9">
    <location>
        <begin position="180"/>
        <end position="201"/>
    </location>
</feature>
<dbReference type="GO" id="GO:0005886">
    <property type="term" value="C:plasma membrane"/>
    <property type="evidence" value="ECO:0007669"/>
    <property type="project" value="UniProtKB-SubCell"/>
</dbReference>
<feature type="transmembrane region" description="Helical" evidence="9">
    <location>
        <begin position="416"/>
        <end position="440"/>
    </location>
</feature>
<dbReference type="PANTHER" id="PTHR23517:SF15">
    <property type="entry name" value="PROTON-DEPENDENT OLIGOPEPTIDE FAMILY TRANSPORT PROTEIN"/>
    <property type="match status" value="1"/>
</dbReference>
<dbReference type="InterPro" id="IPR018456">
    <property type="entry name" value="PTR2_symporter_CS"/>
</dbReference>
<keyword evidence="3" id="KW-1003">Cell membrane</keyword>
<proteinExistence type="inferred from homology"/>